<evidence type="ECO:0000313" key="2">
    <source>
        <dbReference type="EMBL" id="KAH6676025.1"/>
    </source>
</evidence>
<gene>
    <name evidence="2" type="ORF">F5X68DRAFT_213790</name>
</gene>
<organism evidence="2 3">
    <name type="scientific">Plectosphaerella plurivora</name>
    <dbReference type="NCBI Taxonomy" id="936078"/>
    <lineage>
        <taxon>Eukaryota</taxon>
        <taxon>Fungi</taxon>
        <taxon>Dikarya</taxon>
        <taxon>Ascomycota</taxon>
        <taxon>Pezizomycotina</taxon>
        <taxon>Sordariomycetes</taxon>
        <taxon>Hypocreomycetidae</taxon>
        <taxon>Glomerellales</taxon>
        <taxon>Plectosphaerellaceae</taxon>
        <taxon>Plectosphaerella</taxon>
    </lineage>
</organism>
<name>A0A9P8V5Z5_9PEZI</name>
<feature type="compositionally biased region" description="Low complexity" evidence="1">
    <location>
        <begin position="69"/>
        <end position="80"/>
    </location>
</feature>
<sequence>MEVNNSKTSIRKACPSLACFGNPQAGRVAFGHRIWLAVVHGRPQTDLCVSSPWSQEKESSCPSGENKQTRPPATTDPRATVRSVTSRSGTDGCFLSHTCGSGARPPSGTRFFLPALFSAVGALRPVTRTGFHHDTRRRCIYERHEGLIIASVRANVSLRRGRPPKGPVQSFQRHVRICLGLIEPNDLTKSDARRLDPIRTRKPSLRIV</sequence>
<accession>A0A9P8V5Z5</accession>
<feature type="non-terminal residue" evidence="2">
    <location>
        <position position="208"/>
    </location>
</feature>
<feature type="compositionally biased region" description="Polar residues" evidence="1">
    <location>
        <begin position="49"/>
        <end position="66"/>
    </location>
</feature>
<evidence type="ECO:0000256" key="1">
    <source>
        <dbReference type="SAM" id="MobiDB-lite"/>
    </source>
</evidence>
<feature type="region of interest" description="Disordered" evidence="1">
    <location>
        <begin position="49"/>
        <end position="85"/>
    </location>
</feature>
<proteinExistence type="predicted"/>
<protein>
    <submittedName>
        <fullName evidence="2">Uncharacterized protein</fullName>
    </submittedName>
</protein>
<dbReference type="EMBL" id="JAGSXJ010000024">
    <property type="protein sequence ID" value="KAH6676025.1"/>
    <property type="molecule type" value="Genomic_DNA"/>
</dbReference>
<evidence type="ECO:0000313" key="3">
    <source>
        <dbReference type="Proteomes" id="UP000770015"/>
    </source>
</evidence>
<comment type="caution">
    <text evidence="2">The sequence shown here is derived from an EMBL/GenBank/DDBJ whole genome shotgun (WGS) entry which is preliminary data.</text>
</comment>
<dbReference type="AlphaFoldDB" id="A0A9P8V5Z5"/>
<dbReference type="Proteomes" id="UP000770015">
    <property type="component" value="Unassembled WGS sequence"/>
</dbReference>
<keyword evidence="3" id="KW-1185">Reference proteome</keyword>
<reference evidence="2" key="1">
    <citation type="journal article" date="2021" name="Nat. Commun.">
        <title>Genetic determinants of endophytism in the Arabidopsis root mycobiome.</title>
        <authorList>
            <person name="Mesny F."/>
            <person name="Miyauchi S."/>
            <person name="Thiergart T."/>
            <person name="Pickel B."/>
            <person name="Atanasova L."/>
            <person name="Karlsson M."/>
            <person name="Huettel B."/>
            <person name="Barry K.W."/>
            <person name="Haridas S."/>
            <person name="Chen C."/>
            <person name="Bauer D."/>
            <person name="Andreopoulos W."/>
            <person name="Pangilinan J."/>
            <person name="LaButti K."/>
            <person name="Riley R."/>
            <person name="Lipzen A."/>
            <person name="Clum A."/>
            <person name="Drula E."/>
            <person name="Henrissat B."/>
            <person name="Kohler A."/>
            <person name="Grigoriev I.V."/>
            <person name="Martin F.M."/>
            <person name="Hacquard S."/>
        </authorList>
    </citation>
    <scope>NUCLEOTIDE SEQUENCE</scope>
    <source>
        <strain evidence="2">MPI-SDFR-AT-0117</strain>
    </source>
</reference>